<name>G0NVK5_CAEBE</name>
<dbReference type="AlphaFoldDB" id="G0NVK5"/>
<accession>G0NVK5</accession>
<reference evidence="3" key="1">
    <citation type="submission" date="2011-07" db="EMBL/GenBank/DDBJ databases">
        <authorList>
            <consortium name="Caenorhabditis brenneri Sequencing and Analysis Consortium"/>
            <person name="Wilson R.K."/>
        </authorList>
    </citation>
    <scope>NUCLEOTIDE SEQUENCE [LARGE SCALE GENOMIC DNA]</scope>
    <source>
        <strain evidence="3">PB2801</strain>
    </source>
</reference>
<protein>
    <submittedName>
        <fullName evidence="2">Uncharacterized protein</fullName>
    </submittedName>
</protein>
<dbReference type="Proteomes" id="UP000008068">
    <property type="component" value="Unassembled WGS sequence"/>
</dbReference>
<keyword evidence="3" id="KW-1185">Reference proteome</keyword>
<evidence type="ECO:0000313" key="3">
    <source>
        <dbReference type="Proteomes" id="UP000008068"/>
    </source>
</evidence>
<evidence type="ECO:0000313" key="2">
    <source>
        <dbReference type="EMBL" id="EGT38409.1"/>
    </source>
</evidence>
<sequence length="152" mass="17014">MDKLKSLAEAGMFELHDIYSYLDEKEIRPQETVERIDTLKKVITSAGLQARCKLVRADRNASMDFLMDSTIGLTKELNTIKDGIKECRKSLERHSAKGSRRSSKERGRQVQQDQYAGSFDSRPHGCTEHTVCSANSNMNRILVAGCSMSAKG</sequence>
<dbReference type="EMBL" id="GL379957">
    <property type="protein sequence ID" value="EGT38409.1"/>
    <property type="molecule type" value="Genomic_DNA"/>
</dbReference>
<proteinExistence type="predicted"/>
<dbReference type="HOGENOM" id="CLU_1723930_0_0_1"/>
<gene>
    <name evidence="2" type="ORF">CAEBREN_25257</name>
</gene>
<feature type="region of interest" description="Disordered" evidence="1">
    <location>
        <begin position="90"/>
        <end position="121"/>
    </location>
</feature>
<dbReference type="InParanoid" id="G0NVK5"/>
<evidence type="ECO:0000256" key="1">
    <source>
        <dbReference type="SAM" id="MobiDB-lite"/>
    </source>
</evidence>
<organism evidence="3">
    <name type="scientific">Caenorhabditis brenneri</name>
    <name type="common">Nematode worm</name>
    <dbReference type="NCBI Taxonomy" id="135651"/>
    <lineage>
        <taxon>Eukaryota</taxon>
        <taxon>Metazoa</taxon>
        <taxon>Ecdysozoa</taxon>
        <taxon>Nematoda</taxon>
        <taxon>Chromadorea</taxon>
        <taxon>Rhabditida</taxon>
        <taxon>Rhabditina</taxon>
        <taxon>Rhabditomorpha</taxon>
        <taxon>Rhabditoidea</taxon>
        <taxon>Rhabditidae</taxon>
        <taxon>Peloderinae</taxon>
        <taxon>Caenorhabditis</taxon>
    </lineage>
</organism>